<proteinExistence type="inferred from homology"/>
<dbReference type="GO" id="GO:0009753">
    <property type="term" value="P:response to jasmonic acid"/>
    <property type="evidence" value="ECO:0007669"/>
    <property type="project" value="UniProtKB-ARBA"/>
</dbReference>
<comment type="subcellular location">
    <subcellularLocation>
        <location evidence="1">Vacuole</location>
    </subcellularLocation>
</comment>
<dbReference type="InterPro" id="IPR011042">
    <property type="entry name" value="6-blade_b-propeller_TolB-like"/>
</dbReference>
<name>A0AAD6W3L1_9ROSI</name>
<evidence type="ECO:0000313" key="11">
    <source>
        <dbReference type="Proteomes" id="UP001164929"/>
    </source>
</evidence>
<comment type="similarity">
    <text evidence="2">Belongs to the strictosidine synthase family.</text>
</comment>
<evidence type="ECO:0000256" key="8">
    <source>
        <dbReference type="SAM" id="Phobius"/>
    </source>
</evidence>
<evidence type="ECO:0000256" key="5">
    <source>
        <dbReference type="ARBA" id="ARBA00022729"/>
    </source>
</evidence>
<keyword evidence="8" id="KW-0472">Membrane</keyword>
<evidence type="ECO:0000256" key="6">
    <source>
        <dbReference type="ARBA" id="ARBA00023180"/>
    </source>
</evidence>
<evidence type="ECO:0000256" key="3">
    <source>
        <dbReference type="ARBA" id="ARBA00022553"/>
    </source>
</evidence>
<evidence type="ECO:0000256" key="7">
    <source>
        <dbReference type="SAM" id="MobiDB-lite"/>
    </source>
</evidence>
<dbReference type="GO" id="GO:0012505">
    <property type="term" value="C:endomembrane system"/>
    <property type="evidence" value="ECO:0007669"/>
    <property type="project" value="TreeGrafter"/>
</dbReference>
<feature type="region of interest" description="Disordered" evidence="7">
    <location>
        <begin position="13"/>
        <end position="35"/>
    </location>
</feature>
<keyword evidence="11" id="KW-1185">Reference proteome</keyword>
<dbReference type="FunFam" id="2.120.10.30:FF:000073">
    <property type="entry name" value="Protein STRICTOSIDINE SYNTHASE-LIKE 6"/>
    <property type="match status" value="2"/>
</dbReference>
<evidence type="ECO:0000313" key="10">
    <source>
        <dbReference type="EMBL" id="KAJ6996904.1"/>
    </source>
</evidence>
<keyword evidence="8" id="KW-1133">Transmembrane helix</keyword>
<dbReference type="Gene3D" id="2.120.10.30">
    <property type="entry name" value="TolB, C-terminal domain"/>
    <property type="match status" value="2"/>
</dbReference>
<dbReference type="GO" id="GO:0016787">
    <property type="term" value="F:hydrolase activity"/>
    <property type="evidence" value="ECO:0007669"/>
    <property type="project" value="TreeGrafter"/>
</dbReference>
<keyword evidence="4" id="KW-0926">Vacuole</keyword>
<comment type="caution">
    <text evidence="10">The sequence shown here is derived from an EMBL/GenBank/DDBJ whole genome shotgun (WGS) entry which is preliminary data.</text>
</comment>
<dbReference type="EMBL" id="JAQIZT010000005">
    <property type="protein sequence ID" value="KAJ6996904.1"/>
    <property type="molecule type" value="Genomic_DNA"/>
</dbReference>
<dbReference type="PANTHER" id="PTHR10426">
    <property type="entry name" value="STRICTOSIDINE SYNTHASE-RELATED"/>
    <property type="match status" value="1"/>
</dbReference>
<feature type="domain" description="Strictosidine synthase conserved region" evidence="9">
    <location>
        <begin position="192"/>
        <end position="278"/>
    </location>
</feature>
<dbReference type="InterPro" id="IPR018119">
    <property type="entry name" value="Strictosidine_synth_cons-reg"/>
</dbReference>
<evidence type="ECO:0000256" key="4">
    <source>
        <dbReference type="ARBA" id="ARBA00022554"/>
    </source>
</evidence>
<keyword evidence="6" id="KW-0325">Glycoprotein</keyword>
<keyword evidence="8" id="KW-0812">Transmembrane</keyword>
<feature type="compositionally biased region" description="Low complexity" evidence="7">
    <location>
        <begin position="17"/>
        <end position="35"/>
    </location>
</feature>
<dbReference type="PANTHER" id="PTHR10426:SF88">
    <property type="entry name" value="ADIPOCYTE PLASMA MEMBRANE-ASSOCIATED PROTEIN HEMOMUCIN-RELATED"/>
    <property type="match status" value="1"/>
</dbReference>
<feature type="domain" description="Strictosidine synthase conserved region" evidence="9">
    <location>
        <begin position="591"/>
        <end position="677"/>
    </location>
</feature>
<dbReference type="Pfam" id="PF20067">
    <property type="entry name" value="SSL_N"/>
    <property type="match status" value="2"/>
</dbReference>
<accession>A0AAD6W3L1</accession>
<dbReference type="Pfam" id="PF03088">
    <property type="entry name" value="Str_synth"/>
    <property type="match status" value="2"/>
</dbReference>
<evidence type="ECO:0000259" key="9">
    <source>
        <dbReference type="Pfam" id="PF03088"/>
    </source>
</evidence>
<dbReference type="GO" id="GO:0005773">
    <property type="term" value="C:vacuole"/>
    <property type="evidence" value="ECO:0007669"/>
    <property type="project" value="UniProtKB-SubCell"/>
</dbReference>
<dbReference type="AlphaFoldDB" id="A0AAD6W3L1"/>
<keyword evidence="5" id="KW-0732">Signal</keyword>
<gene>
    <name evidence="10" type="ORF">NC653_013480</name>
</gene>
<evidence type="ECO:0000256" key="1">
    <source>
        <dbReference type="ARBA" id="ARBA00004116"/>
    </source>
</evidence>
<dbReference type="SUPFAM" id="SSF63829">
    <property type="entry name" value="Calcium-dependent phosphotriesterase"/>
    <property type="match status" value="2"/>
</dbReference>
<sequence length="803" mass="89533">MLAQYLDNIMQPPMDMATKSRPASSPSSPKPTSRKTSWPFLTVLLTVLSPVLVATLVFQLDSFEPARLPIHELTQPPLKALKKNDHMLQGSELVGFKQLIEPEDIAYDSNSGVIYTSCADGWVKRVTINDSVADTIVESWVSTGGRPLGLALGHDNEVIVADAFKGLLKISGEGKVELLADEAEGVKFKLTDAVDIAEDGTIYFTDASYKYNLLEFFWDLLEGKPYGRAISYDPVTKETKVLAHNLYFANGVVVSPDQQYVVFCESFMRRCRKYYIQGKKKGSLETFIDNLPGLPDNIHHDGHGHYYIALASEITVALDLAHKHPFLRKLMGIYTKYIGEINMWKNGGIFIVDLEGKPMEHYYDPGLALISSGIKIGNHIYCGSIVRPYIFRLDVTKHPARATYLDNIIQPPMDMATKSRPASSPSFPIPTSRKTSWPFLTVLLTVLSPVLVATLVFQLDSFEPAHFPIHELTQPPLKALKKNDHMLQGSELVGFKQLIEPEDIAYDSNSGVIYTTCADGWVKRVTINDSVADTIVESWVSTGGRPLGLALGHDNEVIVADAFKGLLKISEEGKVELLADEAEGVKFKLTNAVDIAEDGTIYFTDASYKYNLLEFFWDLLEGKPYGRAISYDPVAKETKVLAHDLYLANGVTISPDQQYVVFCESFMRRCRKYYIQGKKKGSLETFIDNLPGLPDNIHHDGHGHYYIALASEITVALDLALKHPFLRKLMGIYTKYIGEINIWKNSGVFIVDLEGKPMEHYYDPGLALISSGIKIGNHIYCGSFVNPYIVRLDVTKHPARATV</sequence>
<keyword evidence="3" id="KW-0597">Phosphoprotein</keyword>
<feature type="transmembrane region" description="Helical" evidence="8">
    <location>
        <begin position="38"/>
        <end position="58"/>
    </location>
</feature>
<reference evidence="10" key="1">
    <citation type="journal article" date="2023" name="Mol. Ecol. Resour.">
        <title>Chromosome-level genome assembly of a triploid poplar Populus alba 'Berolinensis'.</title>
        <authorList>
            <person name="Chen S."/>
            <person name="Yu Y."/>
            <person name="Wang X."/>
            <person name="Wang S."/>
            <person name="Zhang T."/>
            <person name="Zhou Y."/>
            <person name="He R."/>
            <person name="Meng N."/>
            <person name="Wang Y."/>
            <person name="Liu W."/>
            <person name="Liu Z."/>
            <person name="Liu J."/>
            <person name="Guo Q."/>
            <person name="Huang H."/>
            <person name="Sederoff R.R."/>
            <person name="Wang G."/>
            <person name="Qu G."/>
            <person name="Chen S."/>
        </authorList>
    </citation>
    <scope>NUCLEOTIDE SEQUENCE</scope>
    <source>
        <strain evidence="10">SC-2020</strain>
    </source>
</reference>
<dbReference type="Proteomes" id="UP001164929">
    <property type="component" value="Chromosome 5"/>
</dbReference>
<organism evidence="10 11">
    <name type="scientific">Populus alba x Populus x berolinensis</name>
    <dbReference type="NCBI Taxonomy" id="444605"/>
    <lineage>
        <taxon>Eukaryota</taxon>
        <taxon>Viridiplantae</taxon>
        <taxon>Streptophyta</taxon>
        <taxon>Embryophyta</taxon>
        <taxon>Tracheophyta</taxon>
        <taxon>Spermatophyta</taxon>
        <taxon>Magnoliopsida</taxon>
        <taxon>eudicotyledons</taxon>
        <taxon>Gunneridae</taxon>
        <taxon>Pentapetalae</taxon>
        <taxon>rosids</taxon>
        <taxon>fabids</taxon>
        <taxon>Malpighiales</taxon>
        <taxon>Salicaceae</taxon>
        <taxon>Saliceae</taxon>
        <taxon>Populus</taxon>
    </lineage>
</organism>
<evidence type="ECO:0000256" key="2">
    <source>
        <dbReference type="ARBA" id="ARBA00009191"/>
    </source>
</evidence>
<protein>
    <submittedName>
        <fullName evidence="10">STRICTOSIDINE SYNTHASE-LIKE 5</fullName>
    </submittedName>
</protein>